<reference evidence="1 2" key="1">
    <citation type="submission" date="2016-10" db="EMBL/GenBank/DDBJ databases">
        <authorList>
            <person name="de Groot N.N."/>
        </authorList>
    </citation>
    <scope>NUCLEOTIDE SEQUENCE [LARGE SCALE GENOMIC DNA]</scope>
    <source>
        <strain evidence="1 2">DSM 23399</strain>
    </source>
</reference>
<keyword evidence="2" id="KW-1185">Reference proteome</keyword>
<dbReference type="EMBL" id="FOKK01000018">
    <property type="protein sequence ID" value="SFB53911.1"/>
    <property type="molecule type" value="Genomic_DNA"/>
</dbReference>
<evidence type="ECO:0000313" key="2">
    <source>
        <dbReference type="Proteomes" id="UP000198790"/>
    </source>
</evidence>
<dbReference type="Proteomes" id="UP000198790">
    <property type="component" value="Unassembled WGS sequence"/>
</dbReference>
<dbReference type="OrthoDB" id="1447743at2"/>
<name>A0A1I1BUE5_9BACT</name>
<organism evidence="1 2">
    <name type="scientific">Algoriphagus aquimarinus</name>
    <dbReference type="NCBI Taxonomy" id="237018"/>
    <lineage>
        <taxon>Bacteria</taxon>
        <taxon>Pseudomonadati</taxon>
        <taxon>Bacteroidota</taxon>
        <taxon>Cytophagia</taxon>
        <taxon>Cytophagales</taxon>
        <taxon>Cyclobacteriaceae</taxon>
        <taxon>Algoriphagus</taxon>
    </lineage>
</organism>
<gene>
    <name evidence="1" type="ORF">SAMN04489723_1183</name>
</gene>
<accession>A0A1I1BUE5</accession>
<protein>
    <submittedName>
        <fullName evidence="1">Uncharacterized protein</fullName>
    </submittedName>
</protein>
<sequence length="140" mass="16199">MKFYINDKEVDVTLLSFNAGLNYGRFNYEGLVIDNYVISLTEMEFIEIVEQEYNRVRDEIKLDDESQNETSEFSVIQYGSVERLISSKQALQDVTISYLDRFLFGDLFPQVESAIYVINSTEMVSAVNGMIEISGRTFRK</sequence>
<evidence type="ECO:0000313" key="1">
    <source>
        <dbReference type="EMBL" id="SFB53911.1"/>
    </source>
</evidence>
<dbReference type="AlphaFoldDB" id="A0A1I1BUE5"/>
<dbReference type="RefSeq" id="WP_139229134.1">
    <property type="nucleotide sequence ID" value="NZ_FOKK01000018.1"/>
</dbReference>
<proteinExistence type="predicted"/>